<comment type="caution">
    <text evidence="1">The sequence shown here is derived from an EMBL/GenBank/DDBJ whole genome shotgun (WGS) entry which is preliminary data.</text>
</comment>
<dbReference type="EMBL" id="SZPX01000003">
    <property type="protein sequence ID" value="TKI69818.1"/>
    <property type="molecule type" value="Genomic_DNA"/>
</dbReference>
<name>A0A4U2Z6H9_9BACT</name>
<reference evidence="1 2" key="1">
    <citation type="submission" date="2019-04" db="EMBL/GenBank/DDBJ databases">
        <title>Sulfurimonas crateris sp. nov. a facultative anaerobic sulfur-oxidizing chemolithautotrophic bacterium isolated from a terrestrial mud vulcano.</title>
        <authorList>
            <person name="Ratnikova N.M."/>
            <person name="Slobodkin A.I."/>
            <person name="Merkel A.Y."/>
            <person name="Novikov A."/>
            <person name="Bonch-Osmolovskaya E.A."/>
            <person name="Slobodkina G.B."/>
        </authorList>
    </citation>
    <scope>NUCLEOTIDE SEQUENCE [LARGE SCALE GENOMIC DNA]</scope>
    <source>
        <strain evidence="1 2">SN118</strain>
    </source>
</reference>
<protein>
    <submittedName>
        <fullName evidence="1">Uncharacterized protein</fullName>
    </submittedName>
</protein>
<proteinExistence type="predicted"/>
<dbReference type="Proteomes" id="UP000309561">
    <property type="component" value="Unassembled WGS sequence"/>
</dbReference>
<dbReference type="AlphaFoldDB" id="A0A4U2Z6H9"/>
<sequence length="227" mass="26225">MTFEQQWIEYDYNPFILFSSNGKIISLNAEAQFLLGAITTEELFNLATTYANVSFGFKTTFVELEFGRYRFFALTVGYENDDVIGIKLYQAPSFKINAQMPIGELTNIYTLVDLCMLTNSINSKIVFEKDFDPTIPEIILDSNNFIKILNKIYSCYEKNEKITTKIFYRVGEHIKFEKNKYSIFSIEVSAKKIDEERVGELKSLAANTNFYIDIQKKITINIPMITS</sequence>
<dbReference type="RefSeq" id="WP_137012605.1">
    <property type="nucleotide sequence ID" value="NZ_SZPX01000003.1"/>
</dbReference>
<organism evidence="1 2">
    <name type="scientific">Sulfurimonas crateris</name>
    <dbReference type="NCBI Taxonomy" id="2574727"/>
    <lineage>
        <taxon>Bacteria</taxon>
        <taxon>Pseudomonadati</taxon>
        <taxon>Campylobacterota</taxon>
        <taxon>Epsilonproteobacteria</taxon>
        <taxon>Campylobacterales</taxon>
        <taxon>Sulfurimonadaceae</taxon>
        <taxon>Sulfurimonas</taxon>
    </lineage>
</organism>
<evidence type="ECO:0000313" key="1">
    <source>
        <dbReference type="EMBL" id="TKI69818.1"/>
    </source>
</evidence>
<evidence type="ECO:0000313" key="2">
    <source>
        <dbReference type="Proteomes" id="UP000309561"/>
    </source>
</evidence>
<dbReference type="OrthoDB" id="5347385at2"/>
<accession>A0A4U2Z6H9</accession>
<keyword evidence="2" id="KW-1185">Reference proteome</keyword>
<gene>
    <name evidence="1" type="ORF">FCU45_04175</name>
</gene>